<dbReference type="PANTHER" id="PTHR43591:SF24">
    <property type="entry name" value="2-METHOXY-6-POLYPRENYL-1,4-BENZOQUINOL METHYLASE, MITOCHONDRIAL"/>
    <property type="match status" value="1"/>
</dbReference>
<keyword evidence="2 5" id="KW-0489">Methyltransferase</keyword>
<evidence type="ECO:0000256" key="4">
    <source>
        <dbReference type="ARBA" id="ARBA00022691"/>
    </source>
</evidence>
<evidence type="ECO:0000313" key="6">
    <source>
        <dbReference type="Proteomes" id="UP000321353"/>
    </source>
</evidence>
<proteinExistence type="predicted"/>
<gene>
    <name evidence="5" type="primary">ubiE_5</name>
    <name evidence="5" type="ORF">Mal15_57560</name>
</gene>
<dbReference type="SUPFAM" id="SSF53335">
    <property type="entry name" value="S-adenosyl-L-methionine-dependent methyltransferases"/>
    <property type="match status" value="1"/>
</dbReference>
<evidence type="ECO:0000313" key="5">
    <source>
        <dbReference type="EMBL" id="QEG01678.1"/>
    </source>
</evidence>
<dbReference type="KEGG" id="smam:Mal15_57560"/>
<dbReference type="GO" id="GO:0032259">
    <property type="term" value="P:methylation"/>
    <property type="evidence" value="ECO:0007669"/>
    <property type="project" value="UniProtKB-KW"/>
</dbReference>
<evidence type="ECO:0000256" key="2">
    <source>
        <dbReference type="ARBA" id="ARBA00022603"/>
    </source>
</evidence>
<dbReference type="GO" id="GO:0009234">
    <property type="term" value="P:menaquinone biosynthetic process"/>
    <property type="evidence" value="ECO:0007669"/>
    <property type="project" value="UniProtKB-KW"/>
</dbReference>
<reference evidence="5 6" key="1">
    <citation type="submission" date="2019-02" db="EMBL/GenBank/DDBJ databases">
        <title>Planctomycetal bacteria perform biofilm scaping via a novel small molecule.</title>
        <authorList>
            <person name="Jeske O."/>
            <person name="Boedeker C."/>
            <person name="Wiegand S."/>
            <person name="Breitling P."/>
            <person name="Kallscheuer N."/>
            <person name="Jogler M."/>
            <person name="Rohde M."/>
            <person name="Petersen J."/>
            <person name="Medema M.H."/>
            <person name="Surup F."/>
            <person name="Jogler C."/>
        </authorList>
    </citation>
    <scope>NUCLEOTIDE SEQUENCE [LARGE SCALE GENOMIC DNA]</scope>
    <source>
        <strain evidence="5 6">Mal15</strain>
    </source>
</reference>
<accession>A0A5B9MRM1</accession>
<dbReference type="PANTHER" id="PTHR43591">
    <property type="entry name" value="METHYLTRANSFERASE"/>
    <property type="match status" value="1"/>
</dbReference>
<dbReference type="InterPro" id="IPR029063">
    <property type="entry name" value="SAM-dependent_MTases_sf"/>
</dbReference>
<dbReference type="EMBL" id="CP036264">
    <property type="protein sequence ID" value="QEG01678.1"/>
    <property type="molecule type" value="Genomic_DNA"/>
</dbReference>
<dbReference type="CDD" id="cd02440">
    <property type="entry name" value="AdoMet_MTases"/>
    <property type="match status" value="1"/>
</dbReference>
<dbReference type="InterPro" id="IPR004033">
    <property type="entry name" value="UbiE/COQ5_MeTrFase"/>
</dbReference>
<dbReference type="AlphaFoldDB" id="A0A5B9MRM1"/>
<keyword evidence="6" id="KW-1185">Reference proteome</keyword>
<dbReference type="EC" id="2.1.1.163" evidence="5"/>
<dbReference type="Pfam" id="PF01209">
    <property type="entry name" value="Ubie_methyltran"/>
    <property type="match status" value="1"/>
</dbReference>
<protein>
    <submittedName>
        <fullName evidence="5">Ubiquinone/menaquinone biosynthesis C-methyltransferase UbiE</fullName>
        <ecNumber evidence="5">2.1.1.163</ecNumber>
    </submittedName>
</protein>
<dbReference type="GO" id="GO:0043770">
    <property type="term" value="F:demethylmenaquinone methyltransferase activity"/>
    <property type="evidence" value="ECO:0007669"/>
    <property type="project" value="UniProtKB-EC"/>
</dbReference>
<name>A0A5B9MRM1_9BACT</name>
<dbReference type="Proteomes" id="UP000321353">
    <property type="component" value="Chromosome"/>
</dbReference>
<evidence type="ECO:0000256" key="1">
    <source>
        <dbReference type="ARBA" id="ARBA00022428"/>
    </source>
</evidence>
<keyword evidence="4" id="KW-0949">S-adenosyl-L-methionine</keyword>
<sequence>MELESPESPSVMWGNPVPSQQIYDPMFVRQLFNEMSATYGIVNLVSSFGFCRRWRRQCIEQVSYAESLTVVDLMTGMGELCPAIAKRIGPRGKIVAVDNSPVMCGKARQNHDGRLGCDLDVREEDALGSQIPDASVDVVVSSFGLKTFSHEQTVALAHEVHRILKPGGSFSFIEISVPPARWLRVPYLFYLHTLIPIIGRVLMGNPDNYRMLGVYTVAFGDCQSAISAFQQAGLDPSRRSYFFGCATGLVGRKLQMPSSASQGS</sequence>
<keyword evidence="3 5" id="KW-0808">Transferase</keyword>
<keyword evidence="5" id="KW-0830">Ubiquinone</keyword>
<organism evidence="5 6">
    <name type="scientific">Stieleria maiorica</name>
    <dbReference type="NCBI Taxonomy" id="2795974"/>
    <lineage>
        <taxon>Bacteria</taxon>
        <taxon>Pseudomonadati</taxon>
        <taxon>Planctomycetota</taxon>
        <taxon>Planctomycetia</taxon>
        <taxon>Pirellulales</taxon>
        <taxon>Pirellulaceae</taxon>
        <taxon>Stieleria</taxon>
    </lineage>
</organism>
<dbReference type="PROSITE" id="PS51608">
    <property type="entry name" value="SAM_MT_UBIE"/>
    <property type="match status" value="1"/>
</dbReference>
<keyword evidence="1" id="KW-0474">Menaquinone biosynthesis</keyword>
<dbReference type="Gene3D" id="3.40.50.150">
    <property type="entry name" value="Vaccinia Virus protein VP39"/>
    <property type="match status" value="1"/>
</dbReference>
<evidence type="ECO:0000256" key="3">
    <source>
        <dbReference type="ARBA" id="ARBA00022679"/>
    </source>
</evidence>